<sequence>MARLIPRARTSRTPIAKACRILALPAELRLLIYSHLVPGGFLPNAHHKTYIGLLLSCSQIYHEMATESVRLAPLILHEIQDTAYAAPMKLRPLHPINLASSMHVTVGIPRWAMSNRPILSGIVVAIISLLELHLASLTIGIEEHESEYDVWQMFNIGFPLLMQYFMHGVEARGAVFPPGYTTNTDHYRERTAYSDIITLAMSMNCLVAPGICNGNHLPENNAWCLRRPSRSSRPPLPANACNIRRIVFCLKRLHDEDHSVAGGQFRRLVYSFGIESMRQRGTTTSLRSCPTTEVLALLEEGWEVRWIDEMGIKRRCSRRKPGLFVWKKLGEKPVEKSVEKPPGRVKKALEWLFKRS</sequence>
<proteinExistence type="predicted"/>
<evidence type="ECO:0000313" key="2">
    <source>
        <dbReference type="Proteomes" id="UP000077248"/>
    </source>
</evidence>
<dbReference type="AlphaFoldDB" id="A0A177DYS2"/>
<dbReference type="KEGG" id="aalt:CC77DRAFT_538843"/>
<organism evidence="1 2">
    <name type="scientific">Alternaria alternata</name>
    <name type="common">Alternaria rot fungus</name>
    <name type="synonym">Torula alternata</name>
    <dbReference type="NCBI Taxonomy" id="5599"/>
    <lineage>
        <taxon>Eukaryota</taxon>
        <taxon>Fungi</taxon>
        <taxon>Dikarya</taxon>
        <taxon>Ascomycota</taxon>
        <taxon>Pezizomycotina</taxon>
        <taxon>Dothideomycetes</taxon>
        <taxon>Pleosporomycetidae</taxon>
        <taxon>Pleosporales</taxon>
        <taxon>Pleosporineae</taxon>
        <taxon>Pleosporaceae</taxon>
        <taxon>Alternaria</taxon>
        <taxon>Alternaria sect. Alternaria</taxon>
        <taxon>Alternaria alternata complex</taxon>
    </lineage>
</organism>
<dbReference type="GeneID" id="29117660"/>
<reference evidence="1 2" key="1">
    <citation type="submission" date="2016-05" db="EMBL/GenBank/DDBJ databases">
        <title>Comparative analysis of secretome profiles of manganese(II)-oxidizing ascomycete fungi.</title>
        <authorList>
            <consortium name="DOE Joint Genome Institute"/>
            <person name="Zeiner C.A."/>
            <person name="Purvine S.O."/>
            <person name="Zink E.M."/>
            <person name="Wu S."/>
            <person name="Pasa-Tolic L."/>
            <person name="Chaput D.L."/>
            <person name="Haridas S."/>
            <person name="Grigoriev I.V."/>
            <person name="Santelli C.M."/>
            <person name="Hansel C.M."/>
        </authorList>
    </citation>
    <scope>NUCLEOTIDE SEQUENCE [LARGE SCALE GENOMIC DNA]</scope>
    <source>
        <strain evidence="1 2">SRC1lrK2f</strain>
    </source>
</reference>
<dbReference type="RefSeq" id="XP_018390059.1">
    <property type="nucleotide sequence ID" value="XM_018532066.1"/>
</dbReference>
<protein>
    <submittedName>
        <fullName evidence="1">Uncharacterized protein</fullName>
    </submittedName>
</protein>
<gene>
    <name evidence="1" type="ORF">CC77DRAFT_538843</name>
</gene>
<dbReference type="OMA" id="ANACNIR"/>
<name>A0A177DYS2_ALTAL</name>
<dbReference type="Proteomes" id="UP000077248">
    <property type="component" value="Unassembled WGS sequence"/>
</dbReference>
<dbReference type="EMBL" id="KV441471">
    <property type="protein sequence ID" value="OAG24638.1"/>
    <property type="molecule type" value="Genomic_DNA"/>
</dbReference>
<dbReference type="VEuPathDB" id="FungiDB:CC77DRAFT_538843"/>
<evidence type="ECO:0000313" key="1">
    <source>
        <dbReference type="EMBL" id="OAG24638.1"/>
    </source>
</evidence>
<accession>A0A177DYS2</accession>
<keyword evidence="2" id="KW-1185">Reference proteome</keyword>